<gene>
    <name evidence="1" type="ORF">CIG67_07575</name>
</gene>
<organism evidence="1 2">
    <name type="scientific">Escherichia coli</name>
    <dbReference type="NCBI Taxonomy" id="562"/>
    <lineage>
        <taxon>Bacteria</taxon>
        <taxon>Pseudomonadati</taxon>
        <taxon>Pseudomonadota</taxon>
        <taxon>Gammaproteobacteria</taxon>
        <taxon>Enterobacterales</taxon>
        <taxon>Enterobacteriaceae</taxon>
        <taxon>Escherichia</taxon>
    </lineage>
</organism>
<protein>
    <submittedName>
        <fullName evidence="1">Uncharacterized protein</fullName>
    </submittedName>
</protein>
<proteinExistence type="predicted"/>
<dbReference type="AlphaFoldDB" id="A0A8B3M4K2"/>
<evidence type="ECO:0000313" key="2">
    <source>
        <dbReference type="Proteomes" id="UP000288459"/>
    </source>
</evidence>
<name>A0A8B3M4K2_ECOLX</name>
<comment type="caution">
    <text evidence="1">The sequence shown here is derived from an EMBL/GenBank/DDBJ whole genome shotgun (WGS) entry which is preliminary data.</text>
</comment>
<dbReference type="Proteomes" id="UP000288459">
    <property type="component" value="Unassembled WGS sequence"/>
</dbReference>
<reference evidence="1 2" key="1">
    <citation type="submission" date="2017-08" db="EMBL/GenBank/DDBJ databases">
        <title>Sequencing of Escherichia coli CCPM 6219.</title>
        <authorList>
            <person name="Liu S.-L."/>
            <person name="Zhou Y.-J."/>
            <person name="Zhao M.-F."/>
        </authorList>
    </citation>
    <scope>NUCLEOTIDE SEQUENCE [LARGE SCALE GENOMIC DNA]</scope>
    <source>
        <strain evidence="1 2">CCPM 6219</strain>
    </source>
</reference>
<accession>A0A8B3M4K2</accession>
<dbReference type="EMBL" id="NPIM01000107">
    <property type="protein sequence ID" value="RVE14623.1"/>
    <property type="molecule type" value="Genomic_DNA"/>
</dbReference>
<sequence length="59" mass="6623">MVMTIKNRPKAAVFFIMILEMRSQLFSRAKPKIKATSGINAHVTLGNQNCMNDPIVMSK</sequence>
<evidence type="ECO:0000313" key="1">
    <source>
        <dbReference type="EMBL" id="RVE14623.1"/>
    </source>
</evidence>